<name>A0AAX1ITX0_ACIBA</name>
<sequence length="111" mass="13338">MDFPNGFGYLRHLRKGTWCEPMTNTFSLTAFLISVFINLLIPLLLVKFWHLKKSAFFSCLTWFLMFAVVGEYFRLQENHIRDLADVWFLFAISYMTIFEFGDWIDYEQAQR</sequence>
<keyword evidence="1" id="KW-0472">Membrane</keyword>
<feature type="transmembrane region" description="Helical" evidence="1">
    <location>
        <begin position="55"/>
        <end position="74"/>
    </location>
</feature>
<feature type="transmembrane region" description="Helical" evidence="1">
    <location>
        <begin position="86"/>
        <end position="104"/>
    </location>
</feature>
<proteinExistence type="predicted"/>
<accession>A0AAX1ITX0</accession>
<reference evidence="2 3" key="1">
    <citation type="submission" date="2020-09" db="EMBL/GenBank/DDBJ databases">
        <title>Carbapenem-Resistant Acinetobacter baumannii devoid of typical resistance factors.</title>
        <authorList>
            <person name="Hoffmann M."/>
            <person name="Luo Y."/>
            <person name="Strain E."/>
            <person name="Rand H."/>
            <person name="Javkar K.G."/>
        </authorList>
    </citation>
    <scope>NUCLEOTIDE SEQUENCE [LARGE SCALE GENOMIC DNA]</scope>
    <source>
        <strain evidence="2 3">CFSAN093705</strain>
    </source>
</reference>
<organism evidence="2 3">
    <name type="scientific">Acinetobacter baumannii</name>
    <dbReference type="NCBI Taxonomy" id="470"/>
    <lineage>
        <taxon>Bacteria</taxon>
        <taxon>Pseudomonadati</taxon>
        <taxon>Pseudomonadota</taxon>
        <taxon>Gammaproteobacteria</taxon>
        <taxon>Moraxellales</taxon>
        <taxon>Moraxellaceae</taxon>
        <taxon>Acinetobacter</taxon>
        <taxon>Acinetobacter calcoaceticus/baumannii complex</taxon>
    </lineage>
</organism>
<evidence type="ECO:0000313" key="3">
    <source>
        <dbReference type="Proteomes" id="UP000516419"/>
    </source>
</evidence>
<evidence type="ECO:0000256" key="1">
    <source>
        <dbReference type="SAM" id="Phobius"/>
    </source>
</evidence>
<gene>
    <name evidence="2" type="ORF">FQZ18_12835</name>
</gene>
<dbReference type="EMBL" id="CP061525">
    <property type="protein sequence ID" value="QNV20649.1"/>
    <property type="molecule type" value="Genomic_DNA"/>
</dbReference>
<keyword evidence="1" id="KW-1133">Transmembrane helix</keyword>
<dbReference type="Proteomes" id="UP000516419">
    <property type="component" value="Chromosome"/>
</dbReference>
<evidence type="ECO:0000313" key="2">
    <source>
        <dbReference type="EMBL" id="QNV20649.1"/>
    </source>
</evidence>
<dbReference type="RefSeq" id="WP_025467317.1">
    <property type="nucleotide sequence ID" value="NZ_CAJHGX010000010.1"/>
</dbReference>
<protein>
    <submittedName>
        <fullName evidence="2">Uncharacterized protein</fullName>
    </submittedName>
</protein>
<dbReference type="AlphaFoldDB" id="A0AAX1ITX0"/>
<keyword evidence="1" id="KW-0812">Transmembrane</keyword>
<feature type="transmembrane region" description="Helical" evidence="1">
    <location>
        <begin position="26"/>
        <end position="46"/>
    </location>
</feature>